<dbReference type="Proteomes" id="UP000077868">
    <property type="component" value="Chromosome"/>
</dbReference>
<organism evidence="1 2">
    <name type="scientific">Nocardioides dokdonensis FR1436</name>
    <dbReference type="NCBI Taxonomy" id="1300347"/>
    <lineage>
        <taxon>Bacteria</taxon>
        <taxon>Bacillati</taxon>
        <taxon>Actinomycetota</taxon>
        <taxon>Actinomycetes</taxon>
        <taxon>Propionibacteriales</taxon>
        <taxon>Nocardioidaceae</taxon>
        <taxon>Nocardioides</taxon>
    </lineage>
</organism>
<dbReference type="PATRIC" id="fig|1300347.3.peg.4087"/>
<gene>
    <name evidence="1" type="ORF">I601_4082</name>
</gene>
<name>A0A1A9GQ49_9ACTN</name>
<sequence>MSERSPEQSTPMEDRLTRELDQVADGLVVPPMPVRRPQSAPPSLRTRWRTPLLVAAPAVLAVAGLALVIGRPGDAPAPVAPEDPTISVTAPTVPYVVDQRLYVDGTQVPGAWWSVESRNGQWLALQQDGSWWSGGPGRDFGPIAAEIDQPPVLSPGGGFVAFVDLSTGRPRLTGFDTRPAGEGLGSPPIELARTDGGVVPRVRAVTDDGYVVVQGRRTSLMWRAWEPDRASDPPAVVDLATTAPEQQVLQDTAAGLVVVDGMDSDPQSVPSYLAELSENGVLTRGGTLPTYDDLEVSPGGTRAVFSPDGTLGGEVSSVGGLSTLDLAGGDEAVLEAPQGWRFAVGTWVWEDDRMLVAVLQDESDPQAGSRLARCDVDLGECRDFPAPGAGTGTGTASAEDALATALDAAGADDRDLLGDAAVLGDAEWEQLVDWTHGEAGSVAGCRDNGGGTRDCEIVLTADPGVTYYAILEPTTSPTGWRISYVGIADG</sequence>
<dbReference type="OrthoDB" id="3775936at2"/>
<dbReference type="RefSeq" id="WP_068113816.1">
    <property type="nucleotide sequence ID" value="NZ_CP015079.1"/>
</dbReference>
<evidence type="ECO:0000313" key="1">
    <source>
        <dbReference type="EMBL" id="ANH40477.1"/>
    </source>
</evidence>
<proteinExistence type="predicted"/>
<protein>
    <submittedName>
        <fullName evidence="1">Uncharacterized protein</fullName>
    </submittedName>
</protein>
<dbReference type="AlphaFoldDB" id="A0A1A9GQ49"/>
<reference evidence="1 2" key="1">
    <citation type="submission" date="2016-03" db="EMBL/GenBank/DDBJ databases">
        <title>Complete genome sequence of a soil Actinobacterium, Nocardioides dokdonensis FR1436.</title>
        <authorList>
            <person name="Kwon S.-K."/>
            <person name="Kim K."/>
            <person name="Kim J.F."/>
        </authorList>
    </citation>
    <scope>NUCLEOTIDE SEQUENCE [LARGE SCALE GENOMIC DNA]</scope>
    <source>
        <strain evidence="1 2">FR1436</strain>
    </source>
</reference>
<dbReference type="KEGG" id="ndk:I601_4082"/>
<dbReference type="EMBL" id="CP015079">
    <property type="protein sequence ID" value="ANH40477.1"/>
    <property type="molecule type" value="Genomic_DNA"/>
</dbReference>
<keyword evidence="2" id="KW-1185">Reference proteome</keyword>
<dbReference type="STRING" id="1300347.I601_4082"/>
<evidence type="ECO:0000313" key="2">
    <source>
        <dbReference type="Proteomes" id="UP000077868"/>
    </source>
</evidence>
<accession>A0A1A9GQ49</accession>